<comment type="caution">
    <text evidence="7">The sequence shown here is derived from an EMBL/GenBank/DDBJ whole genome shotgun (WGS) entry which is preliminary data.</text>
</comment>
<evidence type="ECO:0000256" key="4">
    <source>
        <dbReference type="PROSITE-ProRule" id="PRU01248"/>
    </source>
</evidence>
<keyword evidence="3" id="KW-0233">DNA recombination</keyword>
<feature type="domain" description="Core-binding (CB)" evidence="6">
    <location>
        <begin position="90"/>
        <end position="181"/>
    </location>
</feature>
<dbReference type="Pfam" id="PF00589">
    <property type="entry name" value="Phage_integrase"/>
    <property type="match status" value="1"/>
</dbReference>
<evidence type="ECO:0000256" key="2">
    <source>
        <dbReference type="ARBA" id="ARBA00023125"/>
    </source>
</evidence>
<evidence type="ECO:0000313" key="8">
    <source>
        <dbReference type="Proteomes" id="UP000633365"/>
    </source>
</evidence>
<evidence type="ECO:0000313" key="7">
    <source>
        <dbReference type="EMBL" id="MBK6087408.1"/>
    </source>
</evidence>
<accession>A0A934TZ93</accession>
<reference evidence="7" key="1">
    <citation type="submission" date="2021-01" db="EMBL/GenBank/DDBJ databases">
        <title>Genome public.</title>
        <authorList>
            <person name="Liu C."/>
            <person name="Sun Q."/>
        </authorList>
    </citation>
    <scope>NUCLEOTIDE SEQUENCE</scope>
    <source>
        <strain evidence="7">M6</strain>
    </source>
</reference>
<gene>
    <name evidence="7" type="ORF">JKK62_01880</name>
</gene>
<evidence type="ECO:0000259" key="5">
    <source>
        <dbReference type="PROSITE" id="PS51898"/>
    </source>
</evidence>
<dbReference type="AlphaFoldDB" id="A0A934TZ93"/>
<dbReference type="PANTHER" id="PTHR30349">
    <property type="entry name" value="PHAGE INTEGRASE-RELATED"/>
    <property type="match status" value="1"/>
</dbReference>
<organism evidence="7 8">
    <name type="scientific">Ruminococcus difficilis</name>
    <dbReference type="NCBI Taxonomy" id="2763069"/>
    <lineage>
        <taxon>Bacteria</taxon>
        <taxon>Bacillati</taxon>
        <taxon>Bacillota</taxon>
        <taxon>Clostridia</taxon>
        <taxon>Eubacteriales</taxon>
        <taxon>Oscillospiraceae</taxon>
        <taxon>Ruminococcus</taxon>
    </lineage>
</organism>
<dbReference type="SUPFAM" id="SSF56349">
    <property type="entry name" value="DNA breaking-rejoining enzymes"/>
    <property type="match status" value="1"/>
</dbReference>
<dbReference type="PANTHER" id="PTHR30349:SF64">
    <property type="entry name" value="PROPHAGE INTEGRASE INTD-RELATED"/>
    <property type="match status" value="1"/>
</dbReference>
<evidence type="ECO:0000256" key="3">
    <source>
        <dbReference type="ARBA" id="ARBA00023172"/>
    </source>
</evidence>
<dbReference type="PROSITE" id="PS51898">
    <property type="entry name" value="TYR_RECOMBINASE"/>
    <property type="match status" value="1"/>
</dbReference>
<evidence type="ECO:0000259" key="6">
    <source>
        <dbReference type="PROSITE" id="PS51900"/>
    </source>
</evidence>
<dbReference type="InterPro" id="IPR013762">
    <property type="entry name" value="Integrase-like_cat_sf"/>
</dbReference>
<dbReference type="GO" id="GO:0003677">
    <property type="term" value="F:DNA binding"/>
    <property type="evidence" value="ECO:0007669"/>
    <property type="project" value="UniProtKB-UniRule"/>
</dbReference>
<dbReference type="CDD" id="cd01189">
    <property type="entry name" value="INT_ICEBs1_C_like"/>
    <property type="match status" value="1"/>
</dbReference>
<comment type="similarity">
    <text evidence="1">Belongs to the 'phage' integrase family.</text>
</comment>
<dbReference type="InterPro" id="IPR002104">
    <property type="entry name" value="Integrase_catalytic"/>
</dbReference>
<proteinExistence type="inferred from homology"/>
<dbReference type="InterPro" id="IPR050090">
    <property type="entry name" value="Tyrosine_recombinase_XerCD"/>
</dbReference>
<feature type="domain" description="Tyr recombinase" evidence="5">
    <location>
        <begin position="202"/>
        <end position="403"/>
    </location>
</feature>
<sequence length="412" mass="47162">MTIRKRVSKKGITSYQFRVSLGYKDGQQIVKCMTWTPEKGMTSKHIKKEVTRQSVLFEERSIAEYQKELECEAEQRMREENEIAFAKEHTTFKEIAEEWLDLQLASKKYKKSTLTKLLDCKERTYNAIGDVLVSRLTYRMVQAFITSLGKNGVNKQTGKGLSVKSQKSYLTFVSDVMLYAKRCGIVDINPCRDIVFTQTEKKEKAIYSLEEAKEVLSAINDKAPTSYRLFFNLLAFSGMRKGEALGLEYKDIDFEKSILTINRTSNYHQGFGTYTDTPKTKSSYRSLYIQPFLLELIKQLQEEQKAVAEKCGDQWVESDRLFINWCGKPLNPNVPYKWLQDFLESENIPFKGLHSFRHFVATQALADGVDVKSVSAMLGHSQTSTTLNFYAHAVQQANEKALNHVAALLQTG</sequence>
<dbReference type="GO" id="GO:0015074">
    <property type="term" value="P:DNA integration"/>
    <property type="evidence" value="ECO:0007669"/>
    <property type="project" value="InterPro"/>
</dbReference>
<dbReference type="InterPro" id="IPR010998">
    <property type="entry name" value="Integrase_recombinase_N"/>
</dbReference>
<dbReference type="InterPro" id="IPR044068">
    <property type="entry name" value="CB"/>
</dbReference>
<dbReference type="Proteomes" id="UP000633365">
    <property type="component" value="Unassembled WGS sequence"/>
</dbReference>
<keyword evidence="8" id="KW-1185">Reference proteome</keyword>
<evidence type="ECO:0000256" key="1">
    <source>
        <dbReference type="ARBA" id="ARBA00008857"/>
    </source>
</evidence>
<dbReference type="GO" id="GO:0006310">
    <property type="term" value="P:DNA recombination"/>
    <property type="evidence" value="ECO:0007669"/>
    <property type="project" value="UniProtKB-KW"/>
</dbReference>
<dbReference type="RefSeq" id="WP_201426714.1">
    <property type="nucleotide sequence ID" value="NZ_JAEQMG010000035.1"/>
</dbReference>
<dbReference type="Gene3D" id="1.10.150.130">
    <property type="match status" value="1"/>
</dbReference>
<dbReference type="EMBL" id="JAEQMG010000035">
    <property type="protein sequence ID" value="MBK6087408.1"/>
    <property type="molecule type" value="Genomic_DNA"/>
</dbReference>
<dbReference type="Gene3D" id="1.10.443.10">
    <property type="entry name" value="Intergrase catalytic core"/>
    <property type="match status" value="1"/>
</dbReference>
<dbReference type="PROSITE" id="PS51900">
    <property type="entry name" value="CB"/>
    <property type="match status" value="1"/>
</dbReference>
<dbReference type="InterPro" id="IPR011010">
    <property type="entry name" value="DNA_brk_join_enz"/>
</dbReference>
<name>A0A934TZ93_9FIRM</name>
<keyword evidence="2 4" id="KW-0238">DNA-binding</keyword>
<protein>
    <submittedName>
        <fullName evidence="7">Tyrosine-type recombinase/integrase</fullName>
    </submittedName>
</protein>